<feature type="region of interest" description="Disordered" evidence="10">
    <location>
        <begin position="465"/>
        <end position="498"/>
    </location>
</feature>
<evidence type="ECO:0000256" key="9">
    <source>
        <dbReference type="ARBA" id="ARBA00079982"/>
    </source>
</evidence>
<keyword evidence="14" id="KW-1185">Reference proteome</keyword>
<evidence type="ECO:0000313" key="13">
    <source>
        <dbReference type="EMBL" id="PVD26360.1"/>
    </source>
</evidence>
<dbReference type="Gene3D" id="2.60.420.10">
    <property type="entry name" value="Maltose phosphorylase, domain 3"/>
    <property type="match status" value="1"/>
</dbReference>
<evidence type="ECO:0000256" key="6">
    <source>
        <dbReference type="ARBA" id="ARBA00053339"/>
    </source>
</evidence>
<keyword evidence="11" id="KW-0812">Transmembrane</keyword>
<feature type="compositionally biased region" description="Polar residues" evidence="10">
    <location>
        <begin position="470"/>
        <end position="488"/>
    </location>
</feature>
<dbReference type="PANTHER" id="PTHR43157:SF71">
    <property type="entry name" value="RETINOL DEHYDROGENASE 13"/>
    <property type="match status" value="1"/>
</dbReference>
<evidence type="ECO:0000256" key="5">
    <source>
        <dbReference type="ARBA" id="ARBA00051415"/>
    </source>
</evidence>
<name>A0A2T7NYV6_POMCA</name>
<dbReference type="Pfam" id="PF00106">
    <property type="entry name" value="adh_short"/>
    <property type="match status" value="3"/>
</dbReference>
<gene>
    <name evidence="13" type="ORF">C0Q70_14034</name>
</gene>
<keyword evidence="2" id="KW-0378">Hydrolase</keyword>
<dbReference type="EMBL" id="PZQS01000008">
    <property type="protein sequence ID" value="PVD26360.1"/>
    <property type="molecule type" value="Genomic_DNA"/>
</dbReference>
<sequence length="1855" mass="206634">MSLPSYVVPLSLAGTVAGSIVLLKDYMSGGRFNGKERIPGKTVIITGANTGIGKETAKELARRGGRVILACRDLEKAEQARAEIVLETANRSVVVKKLDLASMGSIRAFAKDIIANEPHIDILINNAGIMRCPKMLTEDGFEMQLGVNHLGHFLLTMLLLNKLKSSAPSRIINVSSLAHTRGAINFDDLNSAKSYDPGQAYAQSKLANVLFTRELAKRLENTNVTVNALHPGVVKTELGRHLPIAKSYISSFLLKPIMWLLLKTPSQGAQTTLYCALTAELDGVTGKYFRHVSHCIVNHSHSIVAFNSDCREKDVAPAAKDDKAAKRLWAISEHWTHVVSETSENMESGFHSAASVKEDWFKMARLRHLVVGVTTLLMCIFIFISMQHPNTIPVWVDSQSDQNSEQVHTSKYIPAKYRDSYLSKKTRNGNIPHTNEGIQLAAARELSKFVDHDLPLGSNDLMDKGHRSAHSNGEQEIQSNPIHQVSQQADEKSKFSNSDNIKSKITKQERVCLIAKESVYEQTSCTREEIKLRQLPEATTVIELEDLPNNTHFYPEIGNGHVATVIYSDTIYMNGLYNGPDIFSARARIPSTAAVMINISTPTSGYKRKYRMDFGRGVFSEIYTASDFNVEVRRYAHRRLPGLLVTDLTVNRTLPARSLVIDFNVNSGPPSEDIDFHEEGQGLMSGFTKIAEYPDLAPVTPVSVMYSTVLPNMTFDDFLWAYLPYFTCVSTVRSEAIECFNEAMNMLVNGTLFTSHVEAWESLWNEGRIDLTGNDSIALTTYAGLYYLLSSLPLENSQSWPFIGLSPEGLAHGGKSEEYWGHVFWDQDTWMFPSIMLLHSDLGRIIVGTRLRTHDIAVRYANLTGFKGARFPWESAFTGFDVTRSPECRVFEVHLTSDTSWMMRRYLQLTNDTDFLVKDDGYKAIADIANFWLSRAVLNPETSQYEIRDVMGPDEWHSPVNNSVFTNAAAVQSMMTALYAASLANQSASPEWINVVNTMYIPFDEELLYHPEYDNYVRGTTVKQGDVILLGYPLQWLMSDQVRVNDLDYYANVTPSGPAMTWSMFTINYLQVGQSSEADTTFLKSMYNVQEPFKVWSENADGTGSVNFHTGIGGYLQSLLFGYVGFELTNNHIIMNPLLPPSVTKVSVTGFDYVGNSLDVIFDAANMNITLTKEGDPLSISVKEKVQELRVGVTLTFFRQQARIFPTHYMGGGWFFGKERIPGKTVIITGANTGIGKETALEMARRGGRVILACRDMVKAQNACEEIKRETGSNNVVIKKLDLSSMKSIREFADDINTNEQQVNILINNAGIMFCPKMVTEDGFEMQLGVNHLGHFLLTMLLLEKIKASAPSRIVNLSSLTHNVGAIKFDDLNSDRSYSPIQAYAQSKLANVLFTRELAKRLENTGVTVYAVHPGAVVTELLRHVVITNWKIFRILMKPILWLLFKSPAQGTQTTLYCALASELEGVSGKYYSSVTDRLNIDYTMDCSDCKEKSPSKAAQDDAAAKKLWAVSEKWTAFAHLSHSETGTCLPEHVACYGALLHYISGGWFFGKERIPGKTVIITGANTGIGKETALELARRGGRVILACRDMVKAQSACEEIKRETGSNNVVIKKLDLASMKSIREFADDINTNEQQVNILINNAGIMLCPKMVTEDGFEMQLGVNHLGHFLLTMLLLEKIKASAPSRIVNLSSLAHQHGVINFDDLNSERSYSPLYAYVQSKLANVLFTHELAKRLENTGVTVYAVHPGVVDTELTRHLFIFKWEIGRILMKPICWLWLKSPKQGAQTTLYCALASELEGVSGKYYSSVTDLLNIDCTIDCSDCKEKSPSKAAQDDEAAKKLWAVSEKWTLLSQS</sequence>
<dbReference type="GO" id="GO:0005975">
    <property type="term" value="P:carbohydrate metabolic process"/>
    <property type="evidence" value="ECO:0007669"/>
    <property type="project" value="InterPro"/>
</dbReference>
<evidence type="ECO:0000256" key="3">
    <source>
        <dbReference type="ARBA" id="ARBA00023002"/>
    </source>
</evidence>
<dbReference type="GO" id="GO:0016491">
    <property type="term" value="F:oxidoreductase activity"/>
    <property type="evidence" value="ECO:0007669"/>
    <property type="project" value="UniProtKB-KW"/>
</dbReference>
<keyword evidence="11" id="KW-0472">Membrane</keyword>
<dbReference type="GO" id="GO:0047402">
    <property type="term" value="F:protein-glucosylgalactosylhydroxylysine glucosidase activity"/>
    <property type="evidence" value="ECO:0007669"/>
    <property type="project" value="UniProtKB-EC"/>
</dbReference>
<evidence type="ECO:0000259" key="12">
    <source>
        <dbReference type="Pfam" id="PF03632"/>
    </source>
</evidence>
<evidence type="ECO:0000256" key="11">
    <source>
        <dbReference type="SAM" id="Phobius"/>
    </source>
</evidence>
<dbReference type="Gene3D" id="3.40.50.720">
    <property type="entry name" value="NAD(P)-binding Rossmann-like Domain"/>
    <property type="match status" value="3"/>
</dbReference>
<dbReference type="Proteomes" id="UP000245119">
    <property type="component" value="Linkage Group LG8"/>
</dbReference>
<keyword evidence="11" id="KW-1133">Transmembrane helix</keyword>
<evidence type="ECO:0000256" key="1">
    <source>
        <dbReference type="ARBA" id="ARBA00006768"/>
    </source>
</evidence>
<reference evidence="13 14" key="1">
    <citation type="submission" date="2018-04" db="EMBL/GenBank/DDBJ databases">
        <title>The genome of golden apple snail Pomacea canaliculata provides insight into stress tolerance and invasive adaptation.</title>
        <authorList>
            <person name="Liu C."/>
            <person name="Liu B."/>
            <person name="Ren Y."/>
            <person name="Zhang Y."/>
            <person name="Wang H."/>
            <person name="Li S."/>
            <person name="Jiang F."/>
            <person name="Yin L."/>
            <person name="Zhang G."/>
            <person name="Qian W."/>
            <person name="Fan W."/>
        </authorList>
    </citation>
    <scope>NUCLEOTIDE SEQUENCE [LARGE SCALE GENOMIC DNA]</scope>
    <source>
        <strain evidence="13">SZHN2017</strain>
        <tissue evidence="13">Muscle</tissue>
    </source>
</reference>
<dbReference type="InterPro" id="IPR005195">
    <property type="entry name" value="Glyco_hydro_65_M"/>
</dbReference>
<dbReference type="EC" id="3.2.1.107" evidence="7"/>
<dbReference type="PANTHER" id="PTHR43157">
    <property type="entry name" value="PHOSPHATIDYLINOSITOL-GLYCAN BIOSYNTHESIS CLASS F PROTEIN-RELATED"/>
    <property type="match status" value="1"/>
</dbReference>
<organism evidence="13 14">
    <name type="scientific">Pomacea canaliculata</name>
    <name type="common">Golden apple snail</name>
    <dbReference type="NCBI Taxonomy" id="400727"/>
    <lineage>
        <taxon>Eukaryota</taxon>
        <taxon>Metazoa</taxon>
        <taxon>Spiralia</taxon>
        <taxon>Lophotrochozoa</taxon>
        <taxon>Mollusca</taxon>
        <taxon>Gastropoda</taxon>
        <taxon>Caenogastropoda</taxon>
        <taxon>Architaenioglossa</taxon>
        <taxon>Ampullarioidea</taxon>
        <taxon>Ampullariidae</taxon>
        <taxon>Pomacea</taxon>
    </lineage>
</organism>
<feature type="domain" description="Glycoside hydrolase family 65 central catalytic" evidence="12">
    <location>
        <begin position="812"/>
        <end position="1018"/>
    </location>
</feature>
<feature type="transmembrane region" description="Helical" evidence="11">
    <location>
        <begin position="366"/>
        <end position="386"/>
    </location>
</feature>
<dbReference type="SUPFAM" id="SSF51735">
    <property type="entry name" value="NAD(P)-binding Rossmann-fold domains"/>
    <property type="match status" value="3"/>
</dbReference>
<dbReference type="FunFam" id="1.50.10.10:FF:000023">
    <property type="entry name" value="Protein-glucosylgalactosylhydroxylysine glucosidase"/>
    <property type="match status" value="1"/>
</dbReference>
<dbReference type="InterPro" id="IPR012341">
    <property type="entry name" value="6hp_glycosidase-like_sf"/>
</dbReference>
<comment type="function">
    <text evidence="6">Catalyzes the hydrolysis of glucose from the disaccharide unit linked to hydroxylysine residues of collagen and collagen-like proteins.</text>
</comment>
<dbReference type="InterPro" id="IPR008928">
    <property type="entry name" value="6-hairpin_glycosidase_sf"/>
</dbReference>
<evidence type="ECO:0000256" key="10">
    <source>
        <dbReference type="SAM" id="MobiDB-lite"/>
    </source>
</evidence>
<dbReference type="Gene3D" id="1.50.10.10">
    <property type="match status" value="1"/>
</dbReference>
<dbReference type="SUPFAM" id="SSF48208">
    <property type="entry name" value="Six-hairpin glycosidases"/>
    <property type="match status" value="1"/>
</dbReference>
<dbReference type="Pfam" id="PF03632">
    <property type="entry name" value="Glyco_hydro_65m"/>
    <property type="match status" value="1"/>
</dbReference>
<evidence type="ECO:0000256" key="4">
    <source>
        <dbReference type="ARBA" id="ARBA00023295"/>
    </source>
</evidence>
<keyword evidence="3" id="KW-0560">Oxidoreductase</keyword>
<dbReference type="NCBIfam" id="NF004846">
    <property type="entry name" value="PRK06197.1"/>
    <property type="match status" value="3"/>
</dbReference>
<comment type="caution">
    <text evidence="13">The sequence shown here is derived from an EMBL/GenBank/DDBJ whole genome shotgun (WGS) entry which is preliminary data.</text>
</comment>
<comment type="catalytic activity">
    <reaction evidence="5">
        <text>(5R)-5-O-[alpha-D-glucosyl-(1-&gt;2)-beta-D-galactosyl]-5-hydroxy-L-lysyl-[collagen] + H2O = (5R)-5-O-(beta-D-galactosyl)-5-hydroxy-L-lysyl-[collagen] + D-glucose</text>
        <dbReference type="Rhea" id="RHEA:11068"/>
        <dbReference type="Rhea" id="RHEA-COMP:12753"/>
        <dbReference type="Rhea" id="RHEA-COMP:12754"/>
        <dbReference type="ChEBI" id="CHEBI:4167"/>
        <dbReference type="ChEBI" id="CHEBI:15377"/>
        <dbReference type="ChEBI" id="CHEBI:133443"/>
        <dbReference type="ChEBI" id="CHEBI:133452"/>
        <dbReference type="EC" id="3.2.1.107"/>
    </reaction>
</comment>
<dbReference type="InterPro" id="IPR036291">
    <property type="entry name" value="NAD(P)-bd_dom_sf"/>
</dbReference>
<protein>
    <recommendedName>
        <fullName evidence="8">Protein-glucosylgalactosylhydroxylysine glucosidase</fullName>
        <ecNumber evidence="7">3.2.1.107</ecNumber>
    </recommendedName>
    <alternativeName>
        <fullName evidence="9">Acid trehalase-like protein 1</fullName>
    </alternativeName>
</protein>
<evidence type="ECO:0000313" key="14">
    <source>
        <dbReference type="Proteomes" id="UP000245119"/>
    </source>
</evidence>
<evidence type="ECO:0000256" key="2">
    <source>
        <dbReference type="ARBA" id="ARBA00022801"/>
    </source>
</evidence>
<dbReference type="PRINTS" id="PR00080">
    <property type="entry name" value="SDRFAMILY"/>
</dbReference>
<feature type="transmembrane region" description="Helical" evidence="11">
    <location>
        <begin position="6"/>
        <end position="23"/>
    </location>
</feature>
<evidence type="ECO:0000256" key="7">
    <source>
        <dbReference type="ARBA" id="ARBA00066430"/>
    </source>
</evidence>
<evidence type="ECO:0000256" key="8">
    <source>
        <dbReference type="ARBA" id="ARBA00071505"/>
    </source>
</evidence>
<proteinExistence type="inferred from homology"/>
<comment type="similarity">
    <text evidence="1">Belongs to the glycosyl hydrolase 65 family.</text>
</comment>
<dbReference type="OrthoDB" id="191139at2759"/>
<dbReference type="STRING" id="400727.A0A2T7NYV6"/>
<accession>A0A2T7NYV6</accession>
<keyword evidence="4" id="KW-0326">Glycosidase</keyword>
<dbReference type="PRINTS" id="PR00081">
    <property type="entry name" value="GDHRDH"/>
</dbReference>
<dbReference type="InterPro" id="IPR002347">
    <property type="entry name" value="SDR_fam"/>
</dbReference>